<sequence>MTSHPDVEALAFFAEELLEPGEERTVASHIETCTTCATTLEELTGVTEALAAAPAPELPRDVADLLDRRVAEAARERAENSGAVEPAAAPAASGPPAGVTPISRRRRGFGGAGLPRLMMVAAAAAVVAGGGAALFNGLAPQEEAGVAAPLLQDGQEETVPDTAQAYTPQVVRSGTVYTGAGLAEQAARTLDLSPVGAPQEDGAEPLAAEESPPPGVAECAGRLGEALDTRFSLVDDAHYGDGTTPAWAMFALDGDEYDVYVVDPLCAQGGDTEGSVITQERVPEPGP</sequence>
<feature type="region of interest" description="Disordered" evidence="3">
    <location>
        <begin position="194"/>
        <end position="215"/>
    </location>
</feature>
<reference evidence="4 5" key="1">
    <citation type="submission" date="2023-07" db="EMBL/GenBank/DDBJ databases">
        <authorList>
            <person name="Girao M."/>
            <person name="Carvalho M.F."/>
        </authorList>
    </citation>
    <scope>NUCLEOTIDE SEQUENCE [LARGE SCALE GENOMIC DNA]</scope>
    <source>
        <strain evidence="4 5">66/93</strain>
    </source>
</reference>
<gene>
    <name evidence="4" type="ORF">Q8A49_29000</name>
</gene>
<name>A0ABU7KZ03_9ACTN</name>
<dbReference type="Proteomes" id="UP001348641">
    <property type="component" value="Unassembled WGS sequence"/>
</dbReference>
<organism evidence="4 5">
    <name type="scientific">Nocardiopsis tropica</name>
    <dbReference type="NCBI Taxonomy" id="109330"/>
    <lineage>
        <taxon>Bacteria</taxon>
        <taxon>Bacillati</taxon>
        <taxon>Actinomycetota</taxon>
        <taxon>Actinomycetes</taxon>
        <taxon>Streptosporangiales</taxon>
        <taxon>Nocardiopsidaceae</taxon>
        <taxon>Nocardiopsis</taxon>
    </lineage>
</organism>
<feature type="region of interest" description="Disordered" evidence="3">
    <location>
        <begin position="73"/>
        <end position="104"/>
    </location>
</feature>
<dbReference type="InterPro" id="IPR041916">
    <property type="entry name" value="Anti_sigma_zinc_sf"/>
</dbReference>
<evidence type="ECO:0008006" key="6">
    <source>
        <dbReference type="Google" id="ProtNLM"/>
    </source>
</evidence>
<dbReference type="EMBL" id="JAUUCC010000116">
    <property type="protein sequence ID" value="MEE2054541.1"/>
    <property type="molecule type" value="Genomic_DNA"/>
</dbReference>
<feature type="compositionally biased region" description="Low complexity" evidence="3">
    <location>
        <begin position="81"/>
        <end position="99"/>
    </location>
</feature>
<keyword evidence="2" id="KW-0804">Transcription</keyword>
<comment type="caution">
    <text evidence="4">The sequence shown here is derived from an EMBL/GenBank/DDBJ whole genome shotgun (WGS) entry which is preliminary data.</text>
</comment>
<evidence type="ECO:0000313" key="4">
    <source>
        <dbReference type="EMBL" id="MEE2054541.1"/>
    </source>
</evidence>
<keyword evidence="1" id="KW-0805">Transcription regulation</keyword>
<evidence type="ECO:0000313" key="5">
    <source>
        <dbReference type="Proteomes" id="UP001348641"/>
    </source>
</evidence>
<proteinExistence type="predicted"/>
<evidence type="ECO:0000256" key="3">
    <source>
        <dbReference type="SAM" id="MobiDB-lite"/>
    </source>
</evidence>
<dbReference type="RefSeq" id="WP_330161381.1">
    <property type="nucleotide sequence ID" value="NZ_BAAAJA010000034.1"/>
</dbReference>
<accession>A0ABU7KZ03</accession>
<protein>
    <recommendedName>
        <fullName evidence="6">Zinc-finger</fullName>
    </recommendedName>
</protein>
<evidence type="ECO:0000256" key="1">
    <source>
        <dbReference type="ARBA" id="ARBA00023015"/>
    </source>
</evidence>
<dbReference type="Gene3D" id="1.10.10.1320">
    <property type="entry name" value="Anti-sigma factor, zinc-finger domain"/>
    <property type="match status" value="1"/>
</dbReference>
<evidence type="ECO:0000256" key="2">
    <source>
        <dbReference type="ARBA" id="ARBA00023163"/>
    </source>
</evidence>